<dbReference type="AlphaFoldDB" id="A0A915JMM8"/>
<feature type="chain" id="PRO_5037171640" evidence="1">
    <location>
        <begin position="21"/>
        <end position="192"/>
    </location>
</feature>
<dbReference type="GO" id="GO:0004867">
    <property type="term" value="F:serine-type endopeptidase inhibitor activity"/>
    <property type="evidence" value="ECO:0007669"/>
    <property type="project" value="InterPro"/>
</dbReference>
<dbReference type="Proteomes" id="UP000887565">
    <property type="component" value="Unplaced"/>
</dbReference>
<evidence type="ECO:0000313" key="3">
    <source>
        <dbReference type="Proteomes" id="UP000887565"/>
    </source>
</evidence>
<dbReference type="InterPro" id="IPR020901">
    <property type="entry name" value="Prtase_inh_Kunz-CS"/>
</dbReference>
<dbReference type="CDD" id="cd00109">
    <property type="entry name" value="Kunitz-type"/>
    <property type="match status" value="1"/>
</dbReference>
<protein>
    <submittedName>
        <fullName evidence="4">BPTI/Kunitz inhibitor domain-containing protein</fullName>
    </submittedName>
</protein>
<evidence type="ECO:0000259" key="2">
    <source>
        <dbReference type="PROSITE" id="PS50279"/>
    </source>
</evidence>
<dbReference type="InterPro" id="IPR002223">
    <property type="entry name" value="Kunitz_BPTI"/>
</dbReference>
<dbReference type="InterPro" id="IPR036880">
    <property type="entry name" value="Kunitz_BPTI_sf"/>
</dbReference>
<dbReference type="InterPro" id="IPR052861">
    <property type="entry name" value="BPTI/Kunitz_domain"/>
</dbReference>
<dbReference type="WBParaSite" id="nRc.2.0.1.t27241-RA">
    <property type="protein sequence ID" value="nRc.2.0.1.t27241-RA"/>
    <property type="gene ID" value="nRc.2.0.1.g27241"/>
</dbReference>
<dbReference type="PROSITE" id="PS50279">
    <property type="entry name" value="BPTI_KUNITZ_2"/>
    <property type="match status" value="1"/>
</dbReference>
<feature type="signal peptide" evidence="1">
    <location>
        <begin position="1"/>
        <end position="20"/>
    </location>
</feature>
<proteinExistence type="predicted"/>
<organism evidence="3 4">
    <name type="scientific">Romanomermis culicivorax</name>
    <name type="common">Nematode worm</name>
    <dbReference type="NCBI Taxonomy" id="13658"/>
    <lineage>
        <taxon>Eukaryota</taxon>
        <taxon>Metazoa</taxon>
        <taxon>Ecdysozoa</taxon>
        <taxon>Nematoda</taxon>
        <taxon>Enoplea</taxon>
        <taxon>Dorylaimia</taxon>
        <taxon>Mermithida</taxon>
        <taxon>Mermithoidea</taxon>
        <taxon>Mermithidae</taxon>
        <taxon>Romanomermis</taxon>
    </lineage>
</organism>
<evidence type="ECO:0000313" key="4">
    <source>
        <dbReference type="WBParaSite" id="nRc.2.0.1.t27241-RA"/>
    </source>
</evidence>
<sequence>MYERFVISIFSYYFLVAVQGDCSSDKDKGNNTCGSPHSIRWYFNQKKFRCMAFTYLGCDGNDNNFQSYDACQTKCRPVDGSACFSAAYSPPSPMPVSGFRSGPRWCEAIGCPTGYECQNGGMTSQCCHSATEDWFKEADDPKCQNGKAALQLGGHMVVADSCSDLSCPQGHKCEITNQLFAKCCDLNDNGFP</sequence>
<reference evidence="4" key="1">
    <citation type="submission" date="2022-11" db="UniProtKB">
        <authorList>
            <consortium name="WormBaseParasite"/>
        </authorList>
    </citation>
    <scope>IDENTIFICATION</scope>
</reference>
<keyword evidence="3" id="KW-1185">Reference proteome</keyword>
<accession>A0A915JMM8</accession>
<dbReference type="Gene3D" id="4.10.410.10">
    <property type="entry name" value="Pancreatic trypsin inhibitor Kunitz domain"/>
    <property type="match status" value="1"/>
</dbReference>
<dbReference type="PROSITE" id="PS00280">
    <property type="entry name" value="BPTI_KUNITZ_1"/>
    <property type="match status" value="1"/>
</dbReference>
<evidence type="ECO:0000256" key="1">
    <source>
        <dbReference type="SAM" id="SignalP"/>
    </source>
</evidence>
<keyword evidence="1" id="KW-0732">Signal</keyword>
<name>A0A915JMM8_ROMCU</name>
<dbReference type="SMART" id="SM00131">
    <property type="entry name" value="KU"/>
    <property type="match status" value="1"/>
</dbReference>
<dbReference type="PANTHER" id="PTHR47248:SF9">
    <property type="entry name" value="BPTI_KUNITZ INHIBITOR DOMAIN-CONTAINING PROTEIN"/>
    <property type="match status" value="1"/>
</dbReference>
<dbReference type="SUPFAM" id="SSF57362">
    <property type="entry name" value="BPTI-like"/>
    <property type="match status" value="1"/>
</dbReference>
<feature type="domain" description="BPTI/Kunitz inhibitor" evidence="2">
    <location>
        <begin position="22"/>
        <end position="75"/>
    </location>
</feature>
<dbReference type="OMA" id="SECRDIC"/>
<dbReference type="PANTHER" id="PTHR47248">
    <property type="entry name" value="PROTEIN CBG06772"/>
    <property type="match status" value="1"/>
</dbReference>
<dbReference type="Pfam" id="PF00014">
    <property type="entry name" value="Kunitz_BPTI"/>
    <property type="match status" value="1"/>
</dbReference>